<protein>
    <submittedName>
        <fullName evidence="1">Aminoglycoside 6-adenylyltransferase</fullName>
    </submittedName>
</protein>
<dbReference type="KEGG" id="pms:KNP414_03831"/>
<dbReference type="Proteomes" id="UP000006620">
    <property type="component" value="Chromosome"/>
</dbReference>
<keyword evidence="1" id="KW-0808">Transferase</keyword>
<evidence type="ECO:0000313" key="2">
    <source>
        <dbReference type="Proteomes" id="UP000006620"/>
    </source>
</evidence>
<sequence>MRTESEVIDQLLQFALADERVRAVILNGSRVNPNVTKDIFCDYDLIFVVTEPRYFLNHQEWIKRFGELIMMQQNDINTDGEDEYIFLMLFTDGIRIDLSFRRAETVNEHIEDSLSKVLLDKDNVLKRFSPPSEASYVTVKPSADEFHRNINNLLWCSTNAAKGLWRDELPYAKFMLDIVVRQNLMKLLSWYVGAEHNWSVNLGTASKWLKDYLPEQLWYSFERTYSGPAFSDIWESLYATIRLAKEVGQPLAEKLNYEYPSHDHNNVLAYLGKVRNLPKDATKFP</sequence>
<dbReference type="Gene3D" id="3.30.460.10">
    <property type="entry name" value="Beta Polymerase, domain 2"/>
    <property type="match status" value="1"/>
</dbReference>
<keyword evidence="1" id="KW-0548">Nucleotidyltransferase</keyword>
<name>F8F696_PAEMK</name>
<dbReference type="SUPFAM" id="SSF81631">
    <property type="entry name" value="PAP/OAS1 substrate-binding domain"/>
    <property type="match status" value="1"/>
</dbReference>
<dbReference type="Gene3D" id="1.20.120.330">
    <property type="entry name" value="Nucleotidyltransferases domain 2"/>
    <property type="match status" value="1"/>
</dbReference>
<dbReference type="PIRSF" id="PIRSF000812">
    <property type="entry name" value="AAD"/>
    <property type="match status" value="1"/>
</dbReference>
<dbReference type="SUPFAM" id="SSF81301">
    <property type="entry name" value="Nucleotidyltransferase"/>
    <property type="match status" value="1"/>
</dbReference>
<organism evidence="1 2">
    <name type="scientific">Paenibacillus mucilaginosus (strain KNP414)</name>
    <dbReference type="NCBI Taxonomy" id="1036673"/>
    <lineage>
        <taxon>Bacteria</taxon>
        <taxon>Bacillati</taxon>
        <taxon>Bacillota</taxon>
        <taxon>Bacilli</taxon>
        <taxon>Bacillales</taxon>
        <taxon>Paenibacillaceae</taxon>
        <taxon>Paenibacillus</taxon>
    </lineage>
</organism>
<evidence type="ECO:0000313" key="1">
    <source>
        <dbReference type="EMBL" id="AEI42370.1"/>
    </source>
</evidence>
<dbReference type="RefSeq" id="WP_013917526.1">
    <property type="nucleotide sequence ID" value="NC_015690.1"/>
</dbReference>
<dbReference type="AlphaFoldDB" id="F8F696"/>
<dbReference type="GO" id="GO:0016779">
    <property type="term" value="F:nucleotidyltransferase activity"/>
    <property type="evidence" value="ECO:0007669"/>
    <property type="project" value="UniProtKB-KW"/>
</dbReference>
<dbReference type="EMBL" id="CP002869">
    <property type="protein sequence ID" value="AEI42370.1"/>
    <property type="molecule type" value="Genomic_DNA"/>
</dbReference>
<proteinExistence type="predicted"/>
<dbReference type="Pfam" id="PF04439">
    <property type="entry name" value="Adenyl_transf"/>
    <property type="match status" value="1"/>
</dbReference>
<dbReference type="InterPro" id="IPR007530">
    <property type="entry name" value="Aminoglycoside_adenylylTfrase"/>
</dbReference>
<accession>F8F696</accession>
<dbReference type="PATRIC" id="fig|1036673.3.peg.3521"/>
<dbReference type="InterPro" id="IPR043519">
    <property type="entry name" value="NT_sf"/>
</dbReference>
<gene>
    <name evidence="1" type="ordered locus">KNP414_03831</name>
</gene>
<reference evidence="2" key="1">
    <citation type="submission" date="2011-06" db="EMBL/GenBank/DDBJ databases">
        <title>Complete genome sequence of Paenibacillus mucilaginosus KNP414.</title>
        <authorList>
            <person name="Wang J."/>
            <person name="Hu S."/>
            <person name="Hu X."/>
            <person name="Zhang B."/>
            <person name="Dong D."/>
            <person name="Zhang S."/>
            <person name="Zhao K."/>
            <person name="Wu D."/>
        </authorList>
    </citation>
    <scope>NUCLEOTIDE SEQUENCE [LARGE SCALE GENOMIC DNA]</scope>
    <source>
        <strain evidence="2">KNP414</strain>
    </source>
</reference>
<reference evidence="1 2" key="2">
    <citation type="journal article" date="2013" name="Genome Announc.">
        <title>Genome Sequence of Growth-Improving Paenibacillus mucilaginosus Strain KNP414.</title>
        <authorList>
            <person name="Lu J.J."/>
            <person name="Wang J.F."/>
            <person name="Hu X.F."/>
        </authorList>
    </citation>
    <scope>NUCLEOTIDE SEQUENCE [LARGE SCALE GENOMIC DNA]</scope>
    <source>
        <strain evidence="1 2">KNP414</strain>
    </source>
</reference>
<dbReference type="HOGENOM" id="CLU_076578_1_0_9"/>